<feature type="transmembrane region" description="Helical" evidence="2">
    <location>
        <begin position="20"/>
        <end position="42"/>
    </location>
</feature>
<organism evidence="3 4">
    <name type="scientific">Rhizobium rhizoryzae</name>
    <dbReference type="NCBI Taxonomy" id="451876"/>
    <lineage>
        <taxon>Bacteria</taxon>
        <taxon>Pseudomonadati</taxon>
        <taxon>Pseudomonadota</taxon>
        <taxon>Alphaproteobacteria</taxon>
        <taxon>Hyphomicrobiales</taxon>
        <taxon>Rhizobiaceae</taxon>
        <taxon>Rhizobium/Agrobacterium group</taxon>
        <taxon>Rhizobium</taxon>
    </lineage>
</organism>
<proteinExistence type="predicted"/>
<feature type="region of interest" description="Disordered" evidence="1">
    <location>
        <begin position="1"/>
        <end position="22"/>
    </location>
</feature>
<dbReference type="EMBL" id="JACIEC010000001">
    <property type="protein sequence ID" value="MBB4141720.1"/>
    <property type="molecule type" value="Genomic_DNA"/>
</dbReference>
<keyword evidence="2" id="KW-1133">Transmembrane helix</keyword>
<feature type="region of interest" description="Disordered" evidence="1">
    <location>
        <begin position="208"/>
        <end position="228"/>
    </location>
</feature>
<gene>
    <name evidence="3" type="ORF">GGQ72_000219</name>
</gene>
<evidence type="ECO:0000256" key="2">
    <source>
        <dbReference type="SAM" id="Phobius"/>
    </source>
</evidence>
<reference evidence="3 4" key="1">
    <citation type="submission" date="2020-08" db="EMBL/GenBank/DDBJ databases">
        <title>Genomic Encyclopedia of Type Strains, Phase IV (KMG-IV): sequencing the most valuable type-strain genomes for metagenomic binning, comparative biology and taxonomic classification.</title>
        <authorList>
            <person name="Goeker M."/>
        </authorList>
    </citation>
    <scope>NUCLEOTIDE SEQUENCE [LARGE SCALE GENOMIC DNA]</scope>
    <source>
        <strain evidence="3 4">DSM 29514</strain>
    </source>
</reference>
<dbReference type="AlphaFoldDB" id="A0A7W6PQI5"/>
<keyword evidence="4" id="KW-1185">Reference proteome</keyword>
<dbReference type="Proteomes" id="UP000519897">
    <property type="component" value="Unassembled WGS sequence"/>
</dbReference>
<dbReference type="InterPro" id="IPR009273">
    <property type="entry name" value="DUF930"/>
</dbReference>
<feature type="region of interest" description="Disordered" evidence="1">
    <location>
        <begin position="44"/>
        <end position="193"/>
    </location>
</feature>
<accession>A0A7W6PQI5</accession>
<feature type="compositionally biased region" description="Basic and acidic residues" evidence="1">
    <location>
        <begin position="117"/>
        <end position="136"/>
    </location>
</feature>
<feature type="compositionally biased region" description="Basic and acidic residues" evidence="1">
    <location>
        <begin position="209"/>
        <end position="220"/>
    </location>
</feature>
<name>A0A7W6PQI5_9HYPH</name>
<sequence>MQDEPDHQSPIQEASPKPGYPLGAVASVAIHVVVLGVILIGLPHSDPPQPTEETVSVEIVPPPEPEPEKPPEQPPAPKAEEPPPPPPPPPPPQDKPDPEKPEAAMQTPVLRPAFQFGEKDSGPEKALDGDGAEAAKPEPAPPVPQETQAEAKPVEAPQEPPPSADAQTAEQVEKPAEAQPEIALPEVGTPANAGQGEALASVVPLPMAKPEKPADTERKPPAAQTKATLREARKLYSASANGEMVAMMAMAGVPREQRASQLCATELREQLKHSKERFDPEYLPNIRLQSGNVMQVDLAAFRASGVWYDIHYRCEVDGDATRVTSFQFAVGEKVPRSQWAARRFPVH</sequence>
<keyword evidence="2" id="KW-0812">Transmembrane</keyword>
<keyword evidence="2" id="KW-0472">Membrane</keyword>
<evidence type="ECO:0008006" key="5">
    <source>
        <dbReference type="Google" id="ProtNLM"/>
    </source>
</evidence>
<dbReference type="RefSeq" id="WP_165135330.1">
    <property type="nucleotide sequence ID" value="NZ_CP049250.1"/>
</dbReference>
<dbReference type="Pfam" id="PF06059">
    <property type="entry name" value="DUF930"/>
    <property type="match status" value="1"/>
</dbReference>
<evidence type="ECO:0000313" key="4">
    <source>
        <dbReference type="Proteomes" id="UP000519897"/>
    </source>
</evidence>
<dbReference type="PRINTS" id="PR01217">
    <property type="entry name" value="PRICHEXTENSN"/>
</dbReference>
<evidence type="ECO:0000313" key="3">
    <source>
        <dbReference type="EMBL" id="MBB4141720.1"/>
    </source>
</evidence>
<feature type="compositionally biased region" description="Pro residues" evidence="1">
    <location>
        <begin position="72"/>
        <end position="93"/>
    </location>
</feature>
<evidence type="ECO:0000256" key="1">
    <source>
        <dbReference type="SAM" id="MobiDB-lite"/>
    </source>
</evidence>
<protein>
    <recommendedName>
        <fullName evidence="5">DUF930 domain-containing protein</fullName>
    </recommendedName>
</protein>
<comment type="caution">
    <text evidence="3">The sequence shown here is derived from an EMBL/GenBank/DDBJ whole genome shotgun (WGS) entry which is preliminary data.</text>
</comment>